<proteinExistence type="predicted"/>
<organism evidence="1 2">
    <name type="scientific">Eufriesea mexicana</name>
    <dbReference type="NCBI Taxonomy" id="516756"/>
    <lineage>
        <taxon>Eukaryota</taxon>
        <taxon>Metazoa</taxon>
        <taxon>Ecdysozoa</taxon>
        <taxon>Arthropoda</taxon>
        <taxon>Hexapoda</taxon>
        <taxon>Insecta</taxon>
        <taxon>Pterygota</taxon>
        <taxon>Neoptera</taxon>
        <taxon>Endopterygota</taxon>
        <taxon>Hymenoptera</taxon>
        <taxon>Apocrita</taxon>
        <taxon>Aculeata</taxon>
        <taxon>Apoidea</taxon>
        <taxon>Anthophila</taxon>
        <taxon>Apidae</taxon>
        <taxon>Eufriesea</taxon>
    </lineage>
</organism>
<name>A0A310SFB2_9HYME</name>
<gene>
    <name evidence="1" type="ORF">WN48_02780</name>
</gene>
<protein>
    <submittedName>
        <fullName evidence="1">Uncharacterized protein</fullName>
    </submittedName>
</protein>
<evidence type="ECO:0000313" key="2">
    <source>
        <dbReference type="Proteomes" id="UP000250275"/>
    </source>
</evidence>
<accession>A0A310SFB2</accession>
<reference evidence="1 2" key="1">
    <citation type="submission" date="2015-07" db="EMBL/GenBank/DDBJ databases">
        <title>The genome of Eufriesea mexicana.</title>
        <authorList>
            <person name="Pan H."/>
            <person name="Kapheim K."/>
        </authorList>
    </citation>
    <scope>NUCLEOTIDE SEQUENCE [LARGE SCALE GENOMIC DNA]</scope>
    <source>
        <strain evidence="1">0111107269</strain>
        <tissue evidence="1">Whole body</tissue>
    </source>
</reference>
<sequence>MAMKHLTPENVRCIESAVDDAEDAHLSGSRLNLGRGWNLGVTTAYVRVSMRSHLHVVIEKNSKRLEKDGSDAAVKNHKLPSFYD</sequence>
<keyword evidence="2" id="KW-1185">Reference proteome</keyword>
<evidence type="ECO:0000313" key="1">
    <source>
        <dbReference type="EMBL" id="OAD56981.1"/>
    </source>
</evidence>
<dbReference type="EMBL" id="KQ761783">
    <property type="protein sequence ID" value="OAD56981.1"/>
    <property type="molecule type" value="Genomic_DNA"/>
</dbReference>
<dbReference type="AlphaFoldDB" id="A0A310SFB2"/>
<dbReference type="Proteomes" id="UP000250275">
    <property type="component" value="Unassembled WGS sequence"/>
</dbReference>